<gene>
    <name evidence="1" type="ordered locus">Xaut_2679</name>
</gene>
<dbReference type="Proteomes" id="UP000002417">
    <property type="component" value="Chromosome"/>
</dbReference>
<name>A7IIS7_XANP2</name>
<proteinExistence type="predicted"/>
<dbReference type="AlphaFoldDB" id="A7IIS7"/>
<evidence type="ECO:0000313" key="1">
    <source>
        <dbReference type="EMBL" id="ABS67920.1"/>
    </source>
</evidence>
<dbReference type="KEGG" id="xau:Xaut_2679"/>
<evidence type="ECO:0000313" key="2">
    <source>
        <dbReference type="Proteomes" id="UP000002417"/>
    </source>
</evidence>
<organism evidence="1 2">
    <name type="scientific">Xanthobacter autotrophicus (strain ATCC BAA-1158 / Py2)</name>
    <dbReference type="NCBI Taxonomy" id="78245"/>
    <lineage>
        <taxon>Bacteria</taxon>
        <taxon>Pseudomonadati</taxon>
        <taxon>Pseudomonadota</taxon>
        <taxon>Alphaproteobacteria</taxon>
        <taxon>Hyphomicrobiales</taxon>
        <taxon>Xanthobacteraceae</taxon>
        <taxon>Xanthobacter</taxon>
    </lineage>
</organism>
<dbReference type="HOGENOM" id="CLU_2573065_0_0_5"/>
<accession>A7IIS7</accession>
<sequence>MISTHGINPTLLPMDNFETFCAERREALLKLIEGVAGKPAYSGEAAPTEGGPVGLAESDEDLEGEIVEDEGELAANDLEPA</sequence>
<dbReference type="EMBL" id="CP000781">
    <property type="protein sequence ID" value="ABS67920.1"/>
    <property type="molecule type" value="Genomic_DNA"/>
</dbReference>
<dbReference type="eggNOG" id="COG3472">
    <property type="taxonomic scope" value="Bacteria"/>
</dbReference>
<reference evidence="1 2" key="1">
    <citation type="submission" date="2007-07" db="EMBL/GenBank/DDBJ databases">
        <title>Complete sequence of chromosome of Xanthobacter autotrophicus Py2.</title>
        <authorList>
            <consortium name="US DOE Joint Genome Institute"/>
            <person name="Copeland A."/>
            <person name="Lucas S."/>
            <person name="Lapidus A."/>
            <person name="Barry K."/>
            <person name="Glavina del Rio T."/>
            <person name="Hammon N."/>
            <person name="Israni S."/>
            <person name="Dalin E."/>
            <person name="Tice H."/>
            <person name="Pitluck S."/>
            <person name="Sims D."/>
            <person name="Brettin T."/>
            <person name="Bruce D."/>
            <person name="Detter J.C."/>
            <person name="Han C."/>
            <person name="Tapia R."/>
            <person name="Brainard J."/>
            <person name="Schmutz J."/>
            <person name="Larimer F."/>
            <person name="Land M."/>
            <person name="Hauser L."/>
            <person name="Kyrpides N."/>
            <person name="Kim E."/>
            <person name="Ensigns S.A."/>
            <person name="Richardson P."/>
        </authorList>
    </citation>
    <scope>NUCLEOTIDE SEQUENCE [LARGE SCALE GENOMIC DNA]</scope>
    <source>
        <strain evidence="2">ATCC BAA-1158 / Py2</strain>
    </source>
</reference>
<protein>
    <submittedName>
        <fullName evidence="1">Uncharacterized protein</fullName>
    </submittedName>
</protein>
<keyword evidence="2" id="KW-1185">Reference proteome</keyword>